<name>A0A4Q0U9S0_9BACT</name>
<feature type="signal peptide" evidence="2">
    <location>
        <begin position="1"/>
        <end position="20"/>
    </location>
</feature>
<reference evidence="3" key="1">
    <citation type="journal article" date="2021" name="PeerJ">
        <title>Extensive microbial diversity within the chicken gut microbiome revealed by metagenomics and culture.</title>
        <authorList>
            <person name="Gilroy R."/>
            <person name="Ravi A."/>
            <person name="Getino M."/>
            <person name="Pursley I."/>
            <person name="Horton D.L."/>
            <person name="Alikhan N.F."/>
            <person name="Baker D."/>
            <person name="Gharbi K."/>
            <person name="Hall N."/>
            <person name="Watson M."/>
            <person name="Adriaenssens E.M."/>
            <person name="Foster-Nyarko E."/>
            <person name="Jarju S."/>
            <person name="Secka A."/>
            <person name="Antonio M."/>
            <person name="Oren A."/>
            <person name="Chaudhuri R.R."/>
            <person name="La Ragione R."/>
            <person name="Hildebrand F."/>
            <person name="Pallen M.J."/>
        </authorList>
    </citation>
    <scope>NUCLEOTIDE SEQUENCE</scope>
    <source>
        <strain evidence="3">4100</strain>
    </source>
</reference>
<protein>
    <submittedName>
        <fullName evidence="3">Uncharacterized protein</fullName>
    </submittedName>
</protein>
<sequence length="426" mass="48120">MRPRLILVTSCIIATLCGGAAYPQSKKGNTTKTAKSQAASTTSISAIDGIKKELSLYNLDKAEELIDKLETANRRNKKKNPLPDDFEAVKDNLVKIREMLDRVESIEIIDSTTVAKKDFYKYIPLSPSAGRYLAPSILPEVFPRQDATTVYATEDYSIIMWGARNPEGLMTIYQSDRLSDGTYATPVEIKGELGNTDIDYPFLSSDGITLYFASKSTDGLGGYDIYMTRQEDGKFLLPQNIGMPYNSTSDDYMYIIDDAKKVGWWLTERNAAPGMVTIYTFIPQELRKNYPPDTSDLASIARVKSYKDTWRPGKDYTQIIDAARQQLSDNRVKEPQFELYIPGKGIYHSLADFRSVQAQELMQDYIEMTNLYNSKKNHLSQLRLSYSSGDSDATEAILKGEKEFQTLQKDLKTLRNEIVRTEQSAK</sequence>
<feature type="coiled-coil region" evidence="1">
    <location>
        <begin position="397"/>
        <end position="424"/>
    </location>
</feature>
<dbReference type="InterPro" id="IPR011659">
    <property type="entry name" value="WD40"/>
</dbReference>
<organism evidence="3 4">
    <name type="scientific">Candidatus Amulumruptor caecigallinarius</name>
    <dbReference type="NCBI Taxonomy" id="2109911"/>
    <lineage>
        <taxon>Bacteria</taxon>
        <taxon>Pseudomonadati</taxon>
        <taxon>Bacteroidota</taxon>
        <taxon>Bacteroidia</taxon>
        <taxon>Bacteroidales</taxon>
        <taxon>Muribaculaceae</taxon>
        <taxon>Candidatus Amulumruptor</taxon>
    </lineage>
</organism>
<evidence type="ECO:0000256" key="1">
    <source>
        <dbReference type="SAM" id="Coils"/>
    </source>
</evidence>
<proteinExistence type="predicted"/>
<gene>
    <name evidence="3" type="ORF">K8V47_08655</name>
</gene>
<evidence type="ECO:0000256" key="2">
    <source>
        <dbReference type="SAM" id="SignalP"/>
    </source>
</evidence>
<evidence type="ECO:0000313" key="4">
    <source>
        <dbReference type="Proteomes" id="UP000711407"/>
    </source>
</evidence>
<dbReference type="Pfam" id="PF07676">
    <property type="entry name" value="PD40"/>
    <property type="match status" value="1"/>
</dbReference>
<comment type="caution">
    <text evidence="3">The sequence shown here is derived from an EMBL/GenBank/DDBJ whole genome shotgun (WGS) entry which is preliminary data.</text>
</comment>
<dbReference type="EMBL" id="DYXT01000046">
    <property type="protein sequence ID" value="HJE39809.1"/>
    <property type="molecule type" value="Genomic_DNA"/>
</dbReference>
<keyword evidence="2" id="KW-0732">Signal</keyword>
<accession>A0A4Q0U9S0</accession>
<dbReference type="Proteomes" id="UP000711407">
    <property type="component" value="Unassembled WGS sequence"/>
</dbReference>
<keyword evidence="1" id="KW-0175">Coiled coil</keyword>
<reference evidence="3" key="2">
    <citation type="submission" date="2021-09" db="EMBL/GenBank/DDBJ databases">
        <authorList>
            <person name="Gilroy R."/>
        </authorList>
    </citation>
    <scope>NUCLEOTIDE SEQUENCE</scope>
    <source>
        <strain evidence="3">4100</strain>
    </source>
</reference>
<dbReference type="AlphaFoldDB" id="A0A4Q0U9S0"/>
<feature type="chain" id="PRO_5041292499" evidence="2">
    <location>
        <begin position="21"/>
        <end position="426"/>
    </location>
</feature>
<evidence type="ECO:0000313" key="3">
    <source>
        <dbReference type="EMBL" id="HJE39809.1"/>
    </source>
</evidence>